<keyword evidence="2" id="KW-1185">Reference proteome</keyword>
<evidence type="ECO:0000313" key="2">
    <source>
        <dbReference type="Proteomes" id="UP001157006"/>
    </source>
</evidence>
<evidence type="ECO:0008006" key="3">
    <source>
        <dbReference type="Google" id="ProtNLM"/>
    </source>
</evidence>
<evidence type="ECO:0000313" key="1">
    <source>
        <dbReference type="EMBL" id="CAI8615013.1"/>
    </source>
</evidence>
<organism evidence="1 2">
    <name type="scientific">Vicia faba</name>
    <name type="common">Broad bean</name>
    <name type="synonym">Faba vulgaris</name>
    <dbReference type="NCBI Taxonomy" id="3906"/>
    <lineage>
        <taxon>Eukaryota</taxon>
        <taxon>Viridiplantae</taxon>
        <taxon>Streptophyta</taxon>
        <taxon>Embryophyta</taxon>
        <taxon>Tracheophyta</taxon>
        <taxon>Spermatophyta</taxon>
        <taxon>Magnoliopsida</taxon>
        <taxon>eudicotyledons</taxon>
        <taxon>Gunneridae</taxon>
        <taxon>Pentapetalae</taxon>
        <taxon>rosids</taxon>
        <taxon>fabids</taxon>
        <taxon>Fabales</taxon>
        <taxon>Fabaceae</taxon>
        <taxon>Papilionoideae</taxon>
        <taxon>50 kb inversion clade</taxon>
        <taxon>NPAAA clade</taxon>
        <taxon>Hologalegina</taxon>
        <taxon>IRL clade</taxon>
        <taxon>Fabeae</taxon>
        <taxon>Vicia</taxon>
    </lineage>
</organism>
<proteinExistence type="predicted"/>
<dbReference type="Proteomes" id="UP001157006">
    <property type="component" value="Chromosome 5"/>
</dbReference>
<dbReference type="AlphaFoldDB" id="A0AAV1B0C8"/>
<sequence>MKKFFPVLSRDKATSSVNLEASETQHPSESIKVVDYELLETDPGIRPPISSYHPDIQNEVRKAYLKIDRHKPPYNFVYPWSVQGNQRRRFCKNWFDLYDWIDYSESKDLAFCLPCFLFKNVCKYGGDHFVTEGFGD</sequence>
<accession>A0AAV1B0C8</accession>
<gene>
    <name evidence="1" type="ORF">VFH_V158160</name>
</gene>
<reference evidence="1 2" key="1">
    <citation type="submission" date="2023-01" db="EMBL/GenBank/DDBJ databases">
        <authorList>
            <person name="Kreplak J."/>
        </authorList>
    </citation>
    <scope>NUCLEOTIDE SEQUENCE [LARGE SCALE GENOMIC DNA]</scope>
</reference>
<protein>
    <recommendedName>
        <fullName evidence="3">TTF-type domain-containing protein</fullName>
    </recommendedName>
</protein>
<name>A0AAV1B0C8_VICFA</name>
<dbReference type="EMBL" id="OX451740">
    <property type="protein sequence ID" value="CAI8615013.1"/>
    <property type="molecule type" value="Genomic_DNA"/>
</dbReference>